<dbReference type="AlphaFoldDB" id="A0AAD4EIE9"/>
<proteinExistence type="predicted"/>
<reference evidence="2" key="1">
    <citation type="journal article" date="2020" name="New Phytol.">
        <title>Comparative genomics reveals dynamic genome evolution in host specialist ectomycorrhizal fungi.</title>
        <authorList>
            <person name="Lofgren L.A."/>
            <person name="Nguyen N.H."/>
            <person name="Vilgalys R."/>
            <person name="Ruytinx J."/>
            <person name="Liao H.L."/>
            <person name="Branco S."/>
            <person name="Kuo A."/>
            <person name="LaButti K."/>
            <person name="Lipzen A."/>
            <person name="Andreopoulos W."/>
            <person name="Pangilinan J."/>
            <person name="Riley R."/>
            <person name="Hundley H."/>
            <person name="Na H."/>
            <person name="Barry K."/>
            <person name="Grigoriev I.V."/>
            <person name="Stajich J.E."/>
            <person name="Kennedy P.G."/>
        </authorList>
    </citation>
    <scope>NUCLEOTIDE SEQUENCE</scope>
    <source>
        <strain evidence="2">FC203</strain>
    </source>
</reference>
<dbReference type="EMBL" id="JABBWK010000004">
    <property type="protein sequence ID" value="KAG1906803.1"/>
    <property type="molecule type" value="Genomic_DNA"/>
</dbReference>
<evidence type="ECO:0000313" key="3">
    <source>
        <dbReference type="Proteomes" id="UP001195769"/>
    </source>
</evidence>
<name>A0AAD4EIE9_9AGAM</name>
<gene>
    <name evidence="2" type="ORF">F5891DRAFT_1182214</name>
</gene>
<accession>A0AAD4EIE9</accession>
<organism evidence="2 3">
    <name type="scientific">Suillus fuscotomentosus</name>
    <dbReference type="NCBI Taxonomy" id="1912939"/>
    <lineage>
        <taxon>Eukaryota</taxon>
        <taxon>Fungi</taxon>
        <taxon>Dikarya</taxon>
        <taxon>Basidiomycota</taxon>
        <taxon>Agaricomycotina</taxon>
        <taxon>Agaricomycetes</taxon>
        <taxon>Agaricomycetidae</taxon>
        <taxon>Boletales</taxon>
        <taxon>Suillineae</taxon>
        <taxon>Suillaceae</taxon>
        <taxon>Suillus</taxon>
    </lineage>
</organism>
<feature type="compositionally biased region" description="Polar residues" evidence="1">
    <location>
        <begin position="1"/>
        <end position="21"/>
    </location>
</feature>
<evidence type="ECO:0000313" key="2">
    <source>
        <dbReference type="EMBL" id="KAG1906803.1"/>
    </source>
</evidence>
<feature type="region of interest" description="Disordered" evidence="1">
    <location>
        <begin position="1"/>
        <end position="25"/>
    </location>
</feature>
<comment type="caution">
    <text evidence="2">The sequence shown here is derived from an EMBL/GenBank/DDBJ whole genome shotgun (WGS) entry which is preliminary data.</text>
</comment>
<feature type="region of interest" description="Disordered" evidence="1">
    <location>
        <begin position="146"/>
        <end position="168"/>
    </location>
</feature>
<sequence length="168" mass="18220">MSSACLPTLDSLSSPRSNTPHNFKPIPEGNDCVAWCTRTLSQQPRDAYPSPTASHQSGLQEPSSVDALCLPPFWGTCHNSDLTVALISAKCSERRAEYKLIQKCLKRINIEKELYSLVEVQTHQRLHKADINVGVTHGVLCVSGLTPSGDDPDSDVSSLGRSDGEESS</sequence>
<dbReference type="GeneID" id="64660429"/>
<dbReference type="Proteomes" id="UP001195769">
    <property type="component" value="Unassembled WGS sequence"/>
</dbReference>
<evidence type="ECO:0000256" key="1">
    <source>
        <dbReference type="SAM" id="MobiDB-lite"/>
    </source>
</evidence>
<dbReference type="RefSeq" id="XP_041232378.1">
    <property type="nucleotide sequence ID" value="XM_041366131.1"/>
</dbReference>
<protein>
    <submittedName>
        <fullName evidence="2">Uncharacterized protein</fullName>
    </submittedName>
</protein>
<keyword evidence="3" id="KW-1185">Reference proteome</keyword>